<dbReference type="PANTHER" id="PTHR31739:SF4">
    <property type="entry name" value="ENT-COPALYL DIPHOSPHATE SYNTHASE, CHLOROPLASTIC"/>
    <property type="match status" value="1"/>
</dbReference>
<sequence length="338" mass="37219">MQMSSLSTNAVLKVSPTILFKFPSFSSSIKPPQHFIGSCLSSDRLQNTSSTQCNASSTPLTSEGASKTFTENIKSGFKARNWNDSLKEKIGGIETGKDDPVVPISRLIKEHIESIKSMLGSMDDGEITISAYDTAWVALVEDMNGNDGPQFPSSLEWISSNQLPDGSWGDKYIFSAHDRLLSTLACVIALKFWNVHPHKSEKGMEFVRQNLGKLEGGKAEHMPIGFEVAFPSLLEIARKLEIVGVPEDSPVLQEIYARRSLKLTRIPKEIMHSMPTTLLHSLEGMPGLDWEKLLKLQCNDGSFLFSPSSTAFALMQTKDHNCLTYLTKAVQKFGGGGM</sequence>
<accession>A0AAV3RSY1</accession>
<dbReference type="InterPro" id="IPR050148">
    <property type="entry name" value="Terpene_synthase-like"/>
</dbReference>
<evidence type="ECO:0000256" key="2">
    <source>
        <dbReference type="ARBA" id="ARBA00022723"/>
    </source>
</evidence>
<comment type="caution">
    <text evidence="4">The sequence shown here is derived from an EMBL/GenBank/DDBJ whole genome shotgun (WGS) entry which is preliminary data.</text>
</comment>
<dbReference type="FunFam" id="1.50.10.160:FF:000001">
    <property type="entry name" value="Ent-copalyl diphosphate synthase"/>
    <property type="match status" value="1"/>
</dbReference>
<evidence type="ECO:0000313" key="4">
    <source>
        <dbReference type="EMBL" id="GAA0183675.1"/>
    </source>
</evidence>
<keyword evidence="2" id="KW-0479">Metal-binding</keyword>
<dbReference type="GO" id="GO:0009686">
    <property type="term" value="P:gibberellin biosynthetic process"/>
    <property type="evidence" value="ECO:0007669"/>
    <property type="project" value="TreeGrafter"/>
</dbReference>
<evidence type="ECO:0000256" key="1">
    <source>
        <dbReference type="ARBA" id="ARBA00001946"/>
    </source>
</evidence>
<protein>
    <submittedName>
        <fullName evidence="4">Uncharacterized protein</fullName>
    </submittedName>
</protein>
<gene>
    <name evidence="4" type="ORF">LIER_31046</name>
</gene>
<evidence type="ECO:0000313" key="5">
    <source>
        <dbReference type="Proteomes" id="UP001454036"/>
    </source>
</evidence>
<dbReference type="Proteomes" id="UP001454036">
    <property type="component" value="Unassembled WGS sequence"/>
</dbReference>
<comment type="cofactor">
    <cofactor evidence="1">
        <name>Mg(2+)</name>
        <dbReference type="ChEBI" id="CHEBI:18420"/>
    </cofactor>
</comment>
<dbReference type="Gene3D" id="1.50.10.160">
    <property type="match status" value="1"/>
</dbReference>
<dbReference type="InterPro" id="IPR008930">
    <property type="entry name" value="Terpenoid_cyclase/PrenylTrfase"/>
</dbReference>
<evidence type="ECO:0000256" key="3">
    <source>
        <dbReference type="ARBA" id="ARBA00022842"/>
    </source>
</evidence>
<keyword evidence="5" id="KW-1185">Reference proteome</keyword>
<dbReference type="AlphaFoldDB" id="A0AAV3RSY1"/>
<reference evidence="4 5" key="1">
    <citation type="submission" date="2024-01" db="EMBL/GenBank/DDBJ databases">
        <title>The complete chloroplast genome sequence of Lithospermum erythrorhizon: insights into the phylogenetic relationship among Boraginaceae species and the maternal lineages of purple gromwells.</title>
        <authorList>
            <person name="Okada T."/>
            <person name="Watanabe K."/>
        </authorList>
    </citation>
    <scope>NUCLEOTIDE SEQUENCE [LARGE SCALE GENOMIC DNA]</scope>
</reference>
<dbReference type="GO" id="GO:0009507">
    <property type="term" value="C:chloroplast"/>
    <property type="evidence" value="ECO:0007669"/>
    <property type="project" value="TreeGrafter"/>
</dbReference>
<dbReference type="SFLD" id="SFLDG01014">
    <property type="entry name" value="Terpene_Cyclase_Like_1_N-term"/>
    <property type="match status" value="1"/>
</dbReference>
<dbReference type="GO" id="GO:0010333">
    <property type="term" value="F:terpene synthase activity"/>
    <property type="evidence" value="ECO:0007669"/>
    <property type="project" value="InterPro"/>
</dbReference>
<dbReference type="PANTHER" id="PTHR31739">
    <property type="entry name" value="ENT-COPALYL DIPHOSPHATE SYNTHASE, CHLOROPLASTIC"/>
    <property type="match status" value="1"/>
</dbReference>
<keyword evidence="3" id="KW-0460">Magnesium</keyword>
<dbReference type="GO" id="GO:0000287">
    <property type="term" value="F:magnesium ion binding"/>
    <property type="evidence" value="ECO:0007669"/>
    <property type="project" value="TreeGrafter"/>
</dbReference>
<organism evidence="4 5">
    <name type="scientific">Lithospermum erythrorhizon</name>
    <name type="common">Purple gromwell</name>
    <name type="synonym">Lithospermum officinale var. erythrorhizon</name>
    <dbReference type="NCBI Taxonomy" id="34254"/>
    <lineage>
        <taxon>Eukaryota</taxon>
        <taxon>Viridiplantae</taxon>
        <taxon>Streptophyta</taxon>
        <taxon>Embryophyta</taxon>
        <taxon>Tracheophyta</taxon>
        <taxon>Spermatophyta</taxon>
        <taxon>Magnoliopsida</taxon>
        <taxon>eudicotyledons</taxon>
        <taxon>Gunneridae</taxon>
        <taxon>Pentapetalae</taxon>
        <taxon>asterids</taxon>
        <taxon>lamiids</taxon>
        <taxon>Boraginales</taxon>
        <taxon>Boraginaceae</taxon>
        <taxon>Boraginoideae</taxon>
        <taxon>Lithospermeae</taxon>
        <taxon>Lithospermum</taxon>
    </lineage>
</organism>
<proteinExistence type="predicted"/>
<name>A0AAV3RSY1_LITER</name>
<dbReference type="SUPFAM" id="SSF48239">
    <property type="entry name" value="Terpenoid cyclases/Protein prenyltransferases"/>
    <property type="match status" value="1"/>
</dbReference>
<dbReference type="EMBL" id="BAABME010011383">
    <property type="protein sequence ID" value="GAA0183675.1"/>
    <property type="molecule type" value="Genomic_DNA"/>
</dbReference>